<dbReference type="Proteomes" id="UP001367676">
    <property type="component" value="Unassembled WGS sequence"/>
</dbReference>
<organism evidence="2 3">
    <name type="scientific">Parthenolecanium corni</name>
    <dbReference type="NCBI Taxonomy" id="536013"/>
    <lineage>
        <taxon>Eukaryota</taxon>
        <taxon>Metazoa</taxon>
        <taxon>Ecdysozoa</taxon>
        <taxon>Arthropoda</taxon>
        <taxon>Hexapoda</taxon>
        <taxon>Insecta</taxon>
        <taxon>Pterygota</taxon>
        <taxon>Neoptera</taxon>
        <taxon>Paraneoptera</taxon>
        <taxon>Hemiptera</taxon>
        <taxon>Sternorrhyncha</taxon>
        <taxon>Coccoidea</taxon>
        <taxon>Coccidae</taxon>
        <taxon>Parthenolecanium</taxon>
    </lineage>
</organism>
<keyword evidence="3" id="KW-1185">Reference proteome</keyword>
<dbReference type="SUPFAM" id="SSF88723">
    <property type="entry name" value="PIN domain-like"/>
    <property type="match status" value="1"/>
</dbReference>
<reference evidence="2 3" key="1">
    <citation type="submission" date="2024-03" db="EMBL/GenBank/DDBJ databases">
        <title>Adaptation during the transition from Ophiocordyceps entomopathogen to insect associate is accompanied by gene loss and intensified selection.</title>
        <authorList>
            <person name="Ward C.M."/>
            <person name="Onetto C.A."/>
            <person name="Borneman A.R."/>
        </authorList>
    </citation>
    <scope>NUCLEOTIDE SEQUENCE [LARGE SCALE GENOMIC DNA]</scope>
    <source>
        <strain evidence="2">AWRI1</strain>
        <tissue evidence="2">Single Adult Female</tissue>
    </source>
</reference>
<evidence type="ECO:0008006" key="4">
    <source>
        <dbReference type="Google" id="ProtNLM"/>
    </source>
</evidence>
<comment type="similarity">
    <text evidence="1">Belongs to the constitutive coactivator of PPAR-gamma family.</text>
</comment>
<dbReference type="AlphaFoldDB" id="A0AAN9TXZ4"/>
<protein>
    <recommendedName>
        <fullName evidence="4">Constitutive coactivator of peroxisome proliferator-activated receptor gamma</fullName>
    </recommendedName>
</protein>
<evidence type="ECO:0000313" key="2">
    <source>
        <dbReference type="EMBL" id="KAK7605281.1"/>
    </source>
</evidence>
<accession>A0AAN9TXZ4</accession>
<gene>
    <name evidence="2" type="ORF">V9T40_007139</name>
</gene>
<dbReference type="InterPro" id="IPR029060">
    <property type="entry name" value="PIN-like_dom_sf"/>
</dbReference>
<dbReference type="Gene3D" id="3.40.50.1010">
    <property type="entry name" value="5'-nuclease"/>
    <property type="match status" value="1"/>
</dbReference>
<dbReference type="GO" id="GO:0005634">
    <property type="term" value="C:nucleus"/>
    <property type="evidence" value="ECO:0007669"/>
    <property type="project" value="TreeGrafter"/>
</dbReference>
<dbReference type="PANTHER" id="PTHR15976">
    <property type="entry name" value="CONSTITUTIVE COACTIVATOR OF PEROXISOME PROLIFERATOR-ACTIVATED RECEPTOR GAMMA"/>
    <property type="match status" value="1"/>
</dbReference>
<sequence>MGVRGLKTYLERHCPKACYEVNISQLVSDHENQTGNRAEIVVDAHSCFSLWYQYLDWTIGLEVQKLINNLRSFVASFENIDVDLVFFIGGLTPEKKRSTWLRRRRANMHKMMNVSGMLKSGRSYNTIPEEWDYIPPNMTNFVAFVLKHVLNCTVHFTVDECDEEIIQYVEENDCLAIFSLDTDFIVSNVDCYVLSAHDFDSSQMTTTLYDRNELCEYLNIEKEHLPLLAILAGNDYIHFETLREFHIEKCNFPSNYTSHIPYKTLFSSLADYINTLPSFHDTCSDELMETVCWDVFEDDEKKEEMKQAYNSYFPKSRSVFLRQRSIWSRVLSVAEPRFRQVLLPVSAWGVLSRQVYECSPCLEDLRFITDENEDPEKRPSATITRPLRQRLYGILLFEIRHSNPLVTEWCGENKESYEEPVIVHPQYIRAHHPGLRALWDTNRSATQYRHKWILFLKGISSNRPINNIGTWMDLLPSDLIVSTAACYYLYMEEDFMGIEELRTVLATLALYPSFDCDYLDAVYDGRCNQRAIQISVVFSRTFSLVFSLLASCGYPEPLTEETAHIKLEPKLFQDLYKKVGNQPGYDRLYGHCECKERYELMFDAIHG</sequence>
<evidence type="ECO:0000256" key="1">
    <source>
        <dbReference type="ARBA" id="ARBA00009495"/>
    </source>
</evidence>
<dbReference type="EMBL" id="JBBCAQ010000002">
    <property type="protein sequence ID" value="KAK7605281.1"/>
    <property type="molecule type" value="Genomic_DNA"/>
</dbReference>
<dbReference type="InterPro" id="IPR026784">
    <property type="entry name" value="Coact_PPARg"/>
</dbReference>
<name>A0AAN9TXZ4_9HEMI</name>
<evidence type="ECO:0000313" key="3">
    <source>
        <dbReference type="Proteomes" id="UP001367676"/>
    </source>
</evidence>
<comment type="caution">
    <text evidence="2">The sequence shown here is derived from an EMBL/GenBank/DDBJ whole genome shotgun (WGS) entry which is preliminary data.</text>
</comment>
<dbReference type="PANTHER" id="PTHR15976:SF17">
    <property type="entry name" value="CONSTITUTIVE COACTIVATOR OF PEROXISOME PROLIFERATOR-ACTIVATED RECEPTOR GAMMA"/>
    <property type="match status" value="1"/>
</dbReference>
<proteinExistence type="inferred from homology"/>